<evidence type="ECO:0000256" key="7">
    <source>
        <dbReference type="ARBA" id="ARBA00023136"/>
    </source>
</evidence>
<feature type="compositionally biased region" description="Basic residues" evidence="8">
    <location>
        <begin position="133"/>
        <end position="142"/>
    </location>
</feature>
<keyword evidence="3" id="KW-0812">Transmembrane</keyword>
<dbReference type="Ensembl" id="ENSPMRT00000035345.1">
    <property type="protein sequence ID" value="ENSPMRP00000033320.1"/>
    <property type="gene ID" value="ENSPMRG00000021601.1"/>
</dbReference>
<dbReference type="GeneTree" id="ENSGT00950000182888"/>
<dbReference type="PANTHER" id="PTHR10760:SF1">
    <property type="entry name" value="TORSIN-4A"/>
    <property type="match status" value="1"/>
</dbReference>
<dbReference type="PANTHER" id="PTHR10760">
    <property type="entry name" value="TORSIN"/>
    <property type="match status" value="1"/>
</dbReference>
<proteinExistence type="inferred from homology"/>
<sequence>MLAPWDWPGSFRGGKQVPCWCSSEEGPMLEKAGKRDPRQELTMEGRKQALKSPQKLSLLSSPVRAAIRLRRTAHAFKKNFLPGDSKAKLLQRQISLGKARLGSASTSLLSQASFESSQYFTFDTSVQEPSTRSSKRRKRSKNPRVLYPGNSRKYLPAEHKSKAKRCLLLLVGIVCFQILNAIENLDDNLLKYDLDGLEKTMHREVFGQALAVESIVALLKDYLATHIHNKPLVISFNGPSGVGKSHVGWLLAKHFRSVMGHSSVLHYFAMHHCPDSASTSACQQDLSKTISEMVTQAEIEEKIPVFILDEVEFMSTALLETLGGFFQTNQTNEFLNAVYILISNLGGNEVANVLLQNASGDLLQPQKKVELLQAALRPVLDQVHPLWMLAEIVPFVLLEKSHILSCFYEEMMSEGLYPDPSHVESLASQINYYTQGGQQYAITGCKQVIAKVNLL</sequence>
<dbReference type="OrthoDB" id="9443236at2759"/>
<dbReference type="SUPFAM" id="SSF52540">
    <property type="entry name" value="P-loop containing nucleoside triphosphate hydrolases"/>
    <property type="match status" value="1"/>
</dbReference>
<accession>A0A670KAF0</accession>
<dbReference type="InterPro" id="IPR010448">
    <property type="entry name" value="Torsin"/>
</dbReference>
<dbReference type="FunFam" id="3.40.50.300:FF:001429">
    <property type="entry name" value="Torsin family protein C9orf167-like"/>
    <property type="match status" value="1"/>
</dbReference>
<comment type="similarity">
    <text evidence="2">Belongs to the ClpA/ClpB family. Torsin subfamily.</text>
</comment>
<feature type="domain" description="Torsin-1A C-terminal" evidence="9">
    <location>
        <begin position="398"/>
        <end position="452"/>
    </location>
</feature>
<evidence type="ECO:0000313" key="10">
    <source>
        <dbReference type="Ensembl" id="ENSPMRP00000033320.1"/>
    </source>
</evidence>
<dbReference type="GO" id="GO:0016020">
    <property type="term" value="C:membrane"/>
    <property type="evidence" value="ECO:0007669"/>
    <property type="project" value="UniProtKB-SubCell"/>
</dbReference>
<dbReference type="PRINTS" id="PR00300">
    <property type="entry name" value="CLPPROTEASEA"/>
</dbReference>
<keyword evidence="6" id="KW-1133">Transmembrane helix</keyword>
<evidence type="ECO:0000256" key="5">
    <source>
        <dbReference type="ARBA" id="ARBA00022840"/>
    </source>
</evidence>
<reference evidence="10" key="2">
    <citation type="submission" date="2025-09" db="UniProtKB">
        <authorList>
            <consortium name="Ensembl"/>
        </authorList>
    </citation>
    <scope>IDENTIFICATION</scope>
</reference>
<evidence type="ECO:0000313" key="11">
    <source>
        <dbReference type="Proteomes" id="UP000472272"/>
    </source>
</evidence>
<dbReference type="GO" id="GO:0005788">
    <property type="term" value="C:endoplasmic reticulum lumen"/>
    <property type="evidence" value="ECO:0007669"/>
    <property type="project" value="TreeGrafter"/>
</dbReference>
<dbReference type="OMA" id="EFAITGC"/>
<dbReference type="GO" id="GO:0005524">
    <property type="term" value="F:ATP binding"/>
    <property type="evidence" value="ECO:0007669"/>
    <property type="project" value="UniProtKB-KW"/>
</dbReference>
<dbReference type="KEGG" id="pmua:114589313"/>
<name>A0A670KAF0_PODMU</name>
<dbReference type="CTD" id="54863"/>
<keyword evidence="7" id="KW-0472">Membrane</keyword>
<dbReference type="InterPro" id="IPR049337">
    <property type="entry name" value="TOR1A_C"/>
</dbReference>
<dbReference type="Pfam" id="PF06309">
    <property type="entry name" value="Torsin"/>
    <property type="match status" value="1"/>
</dbReference>
<keyword evidence="11" id="KW-1185">Reference proteome</keyword>
<evidence type="ECO:0000256" key="8">
    <source>
        <dbReference type="SAM" id="MobiDB-lite"/>
    </source>
</evidence>
<evidence type="ECO:0000256" key="4">
    <source>
        <dbReference type="ARBA" id="ARBA00022741"/>
    </source>
</evidence>
<dbReference type="InterPro" id="IPR027417">
    <property type="entry name" value="P-loop_NTPase"/>
</dbReference>
<dbReference type="GeneID" id="114589313"/>
<keyword evidence="5" id="KW-0067">ATP-binding</keyword>
<organism evidence="10 11">
    <name type="scientific">Podarcis muralis</name>
    <name type="common">Wall lizard</name>
    <name type="synonym">Lacerta muralis</name>
    <dbReference type="NCBI Taxonomy" id="64176"/>
    <lineage>
        <taxon>Eukaryota</taxon>
        <taxon>Metazoa</taxon>
        <taxon>Chordata</taxon>
        <taxon>Craniata</taxon>
        <taxon>Vertebrata</taxon>
        <taxon>Euteleostomi</taxon>
        <taxon>Lepidosauria</taxon>
        <taxon>Squamata</taxon>
        <taxon>Bifurcata</taxon>
        <taxon>Unidentata</taxon>
        <taxon>Episquamata</taxon>
        <taxon>Laterata</taxon>
        <taxon>Lacertibaenia</taxon>
        <taxon>Lacertidae</taxon>
        <taxon>Podarcis</taxon>
    </lineage>
</organism>
<evidence type="ECO:0000256" key="3">
    <source>
        <dbReference type="ARBA" id="ARBA00022692"/>
    </source>
</evidence>
<reference evidence="10" key="1">
    <citation type="submission" date="2025-08" db="UniProtKB">
        <authorList>
            <consortium name="Ensembl"/>
        </authorList>
    </citation>
    <scope>IDENTIFICATION</scope>
</reference>
<evidence type="ECO:0000256" key="2">
    <source>
        <dbReference type="ARBA" id="ARBA00006235"/>
    </source>
</evidence>
<dbReference type="Proteomes" id="UP000472272">
    <property type="component" value="Unplaced"/>
</dbReference>
<dbReference type="RefSeq" id="XP_028571438.1">
    <property type="nucleotide sequence ID" value="XM_028715605.1"/>
</dbReference>
<evidence type="ECO:0000256" key="6">
    <source>
        <dbReference type="ARBA" id="ARBA00022989"/>
    </source>
</evidence>
<dbReference type="GO" id="GO:0005635">
    <property type="term" value="C:nuclear envelope"/>
    <property type="evidence" value="ECO:0007669"/>
    <property type="project" value="TreeGrafter"/>
</dbReference>
<keyword evidence="4" id="KW-0547">Nucleotide-binding</keyword>
<comment type="subcellular location">
    <subcellularLocation>
        <location evidence="1">Membrane</location>
        <topology evidence="1">Single-pass membrane protein</topology>
    </subcellularLocation>
</comment>
<gene>
    <name evidence="10" type="primary">TOR4A</name>
</gene>
<dbReference type="GO" id="GO:0016887">
    <property type="term" value="F:ATP hydrolysis activity"/>
    <property type="evidence" value="ECO:0007669"/>
    <property type="project" value="InterPro"/>
</dbReference>
<feature type="region of interest" description="Disordered" evidence="8">
    <location>
        <begin position="125"/>
        <end position="151"/>
    </location>
</feature>
<dbReference type="InterPro" id="IPR001270">
    <property type="entry name" value="ClpA/B"/>
</dbReference>
<dbReference type="Gene3D" id="3.40.50.300">
    <property type="entry name" value="P-loop containing nucleotide triphosphate hydrolases"/>
    <property type="match status" value="1"/>
</dbReference>
<protein>
    <submittedName>
        <fullName evidence="10">Torsin family 4 member A</fullName>
    </submittedName>
</protein>
<dbReference type="AlphaFoldDB" id="A0A670KAF0"/>
<evidence type="ECO:0000259" key="9">
    <source>
        <dbReference type="Pfam" id="PF21376"/>
    </source>
</evidence>
<evidence type="ECO:0000256" key="1">
    <source>
        <dbReference type="ARBA" id="ARBA00004167"/>
    </source>
</evidence>
<dbReference type="Pfam" id="PF21376">
    <property type="entry name" value="TOR1A_C"/>
    <property type="match status" value="1"/>
</dbReference>